<accession>A0A423VHP6</accession>
<keyword evidence="7" id="KW-1185">Reference proteome</keyword>
<reference evidence="6 7" key="1">
    <citation type="submission" date="2015-09" db="EMBL/GenBank/DDBJ databases">
        <title>Host preference determinants of Valsa canker pathogens revealed by comparative genomics.</title>
        <authorList>
            <person name="Yin Z."/>
            <person name="Huang L."/>
        </authorList>
    </citation>
    <scope>NUCLEOTIDE SEQUENCE [LARGE SCALE GENOMIC DNA]</scope>
    <source>
        <strain evidence="6 7">03-1</strain>
    </source>
</reference>
<evidence type="ECO:0000256" key="3">
    <source>
        <dbReference type="ARBA" id="ARBA00023002"/>
    </source>
</evidence>
<evidence type="ECO:0008006" key="8">
    <source>
        <dbReference type="Google" id="ProtNLM"/>
    </source>
</evidence>
<gene>
    <name evidence="6" type="ORF">VMCG_09840</name>
</gene>
<evidence type="ECO:0000313" key="6">
    <source>
        <dbReference type="EMBL" id="ROV90520.1"/>
    </source>
</evidence>
<keyword evidence="4 5" id="KW-0408">Iron</keyword>
<comment type="similarity">
    <text evidence="1">Belongs to the carotenoid oxygenase family.</text>
</comment>
<evidence type="ECO:0000256" key="5">
    <source>
        <dbReference type="PIRSR" id="PIRSR604294-1"/>
    </source>
</evidence>
<comment type="caution">
    <text evidence="6">The sequence shown here is derived from an EMBL/GenBank/DDBJ whole genome shotgun (WGS) entry which is preliminary data.</text>
</comment>
<feature type="binding site" evidence="5">
    <location>
        <position position="249"/>
    </location>
    <ligand>
        <name>Fe cation</name>
        <dbReference type="ChEBI" id="CHEBI:24875"/>
        <note>catalytic</note>
    </ligand>
</feature>
<dbReference type="GO" id="GO:0010436">
    <property type="term" value="F:carotenoid dioxygenase activity"/>
    <property type="evidence" value="ECO:0007669"/>
    <property type="project" value="TreeGrafter"/>
</dbReference>
<dbReference type="EMBL" id="LKEA01000062">
    <property type="protein sequence ID" value="ROV90520.1"/>
    <property type="molecule type" value="Genomic_DNA"/>
</dbReference>
<protein>
    <recommendedName>
        <fullName evidence="8">Carotenoid oxygenase</fullName>
    </recommendedName>
</protein>
<dbReference type="PANTHER" id="PTHR10543:SF24">
    <property type="entry name" value="CAROTENOID ISOMEROOXYGENASE"/>
    <property type="match status" value="1"/>
</dbReference>
<dbReference type="GO" id="GO:0016121">
    <property type="term" value="P:carotene catabolic process"/>
    <property type="evidence" value="ECO:0007669"/>
    <property type="project" value="TreeGrafter"/>
</dbReference>
<dbReference type="OrthoDB" id="407010at2759"/>
<evidence type="ECO:0000256" key="1">
    <source>
        <dbReference type="ARBA" id="ARBA00006787"/>
    </source>
</evidence>
<feature type="binding site" evidence="5">
    <location>
        <position position="301"/>
    </location>
    <ligand>
        <name>Fe cation</name>
        <dbReference type="ChEBI" id="CHEBI:24875"/>
        <note>catalytic</note>
    </ligand>
</feature>
<keyword evidence="2 5" id="KW-0479">Metal-binding</keyword>
<dbReference type="Pfam" id="PF03055">
    <property type="entry name" value="RPE65"/>
    <property type="match status" value="1"/>
</dbReference>
<dbReference type="STRING" id="356882.A0A423VHP6"/>
<evidence type="ECO:0000256" key="2">
    <source>
        <dbReference type="ARBA" id="ARBA00022723"/>
    </source>
</evidence>
<feature type="binding site" evidence="5">
    <location>
        <position position="371"/>
    </location>
    <ligand>
        <name>Fe cation</name>
        <dbReference type="ChEBI" id="CHEBI:24875"/>
        <note>catalytic</note>
    </ligand>
</feature>
<proteinExistence type="inferred from homology"/>
<dbReference type="InterPro" id="IPR004294">
    <property type="entry name" value="Carotenoid_Oase"/>
</dbReference>
<feature type="binding site" evidence="5">
    <location>
        <position position="558"/>
    </location>
    <ligand>
        <name>Fe cation</name>
        <dbReference type="ChEBI" id="CHEBI:24875"/>
        <note>catalytic</note>
    </ligand>
</feature>
<evidence type="ECO:0000313" key="7">
    <source>
        <dbReference type="Proteomes" id="UP000283895"/>
    </source>
</evidence>
<name>A0A423VHP6_9PEZI</name>
<dbReference type="AlphaFoldDB" id="A0A423VHP6"/>
<dbReference type="GO" id="GO:0046872">
    <property type="term" value="F:metal ion binding"/>
    <property type="evidence" value="ECO:0007669"/>
    <property type="project" value="UniProtKB-KW"/>
</dbReference>
<dbReference type="PANTHER" id="PTHR10543">
    <property type="entry name" value="BETA-CAROTENE DIOXYGENASE"/>
    <property type="match status" value="1"/>
</dbReference>
<comment type="cofactor">
    <cofactor evidence="5">
        <name>Fe(2+)</name>
        <dbReference type="ChEBI" id="CHEBI:29033"/>
    </cofactor>
    <text evidence="5">Binds 1 Fe(2+) ion per subunit.</text>
</comment>
<sequence length="565" mass="62953">MSASDDLEPVINSTIKEAIQRTAGDEVDDLGIALKNAVSEAYLNWPNEAGFDHLDEHRGPIELNFQGTIPSWAAGSLFRTGPGLSKIEDTPKGTIQISHWFDGLAHTHRFDIVTDPENNRTKVLYSSRRQSDDFVNYVQQNGFHDMISFGQKSDPCAGLFSKLMTSWSAAKPNRETKKLENVAVTVQLGVPGLQSSSNPEGSHRAKKTVWLGTDAHYLRELDPQTLEPIGFAVQNALHPGLDGPLACAHAQRCPVTGDYFNINIDGGPKPEYKVFRVSATTGETVILANLSFHNLPMAYIHSFYLSEHFVILRVPSSHFSSHGLSMLWKKNLLEAMEPFDNSKRCRWFVVDRHHGRGLVTKFDTEAAFFFHTVNCFEEPVSQIRGPKVILTMDTVEYPTMDILEALKYDVLLNHRLAWLRIIPRRPMTEIPTPIVDKPINIPAPHVGELPTINPAYHTKPYRFVYSLAMGCRSTFVDTIVKTDLVTHEALQWNNPTGHTPGEAIFVGRPGASEEDDGVLLSVVLDGTCAKSYLLCLDAMTMKEMGRAEMDFAVGFGFHGVHTTEI</sequence>
<organism evidence="6 7">
    <name type="scientific">Cytospora schulzeri</name>
    <dbReference type="NCBI Taxonomy" id="448051"/>
    <lineage>
        <taxon>Eukaryota</taxon>
        <taxon>Fungi</taxon>
        <taxon>Dikarya</taxon>
        <taxon>Ascomycota</taxon>
        <taxon>Pezizomycotina</taxon>
        <taxon>Sordariomycetes</taxon>
        <taxon>Sordariomycetidae</taxon>
        <taxon>Diaporthales</taxon>
        <taxon>Cytosporaceae</taxon>
        <taxon>Cytospora</taxon>
    </lineage>
</organism>
<dbReference type="Proteomes" id="UP000283895">
    <property type="component" value="Unassembled WGS sequence"/>
</dbReference>
<keyword evidence="3" id="KW-0560">Oxidoreductase</keyword>
<evidence type="ECO:0000256" key="4">
    <source>
        <dbReference type="ARBA" id="ARBA00023004"/>
    </source>
</evidence>